<sequence length="190" mass="21995">MVLDKAPSARRNKRVRISFIQSVRNFWNYIYQLSKHIQINTLTCFCRSTNDIVTYDSNVLSFVIPVNSRAVTMLNFDFGPDQRLVGISSNRPNTLDVNLCLMWNQPIKIRMRLTHFTLDVLYCIPNPACFLSTPTIFGGCVMRHRICGLALATEAYYDTRKKNCHPAGRQMKLTHALKQHYLDRDCLVDF</sequence>
<evidence type="ECO:0000313" key="1">
    <source>
        <dbReference type="EMBL" id="GAA55070.1"/>
    </source>
</evidence>
<gene>
    <name evidence="1" type="ORF">CLF_106637</name>
</gene>
<proteinExistence type="predicted"/>
<keyword evidence="2" id="KW-1185">Reference proteome</keyword>
<dbReference type="EMBL" id="DF143959">
    <property type="protein sequence ID" value="GAA55070.1"/>
    <property type="molecule type" value="Genomic_DNA"/>
</dbReference>
<evidence type="ECO:0000313" key="2">
    <source>
        <dbReference type="Proteomes" id="UP000008909"/>
    </source>
</evidence>
<protein>
    <submittedName>
        <fullName evidence="1">Uncharacterized protein</fullName>
    </submittedName>
</protein>
<reference key="2">
    <citation type="submission" date="2011-10" db="EMBL/GenBank/DDBJ databases">
        <title>The genome and transcriptome sequence of Clonorchis sinensis provide insights into the carcinogenic liver fluke.</title>
        <authorList>
            <person name="Wang X."/>
            <person name="Huang Y."/>
            <person name="Chen W."/>
            <person name="Liu H."/>
            <person name="Guo L."/>
            <person name="Chen Y."/>
            <person name="Luo F."/>
            <person name="Zhou W."/>
            <person name="Sun J."/>
            <person name="Mao Q."/>
            <person name="Liang P."/>
            <person name="Zhou C."/>
            <person name="Tian Y."/>
            <person name="Men J."/>
            <person name="Lv X."/>
            <person name="Huang L."/>
            <person name="Zhou J."/>
            <person name="Hu Y."/>
            <person name="Li R."/>
            <person name="Zhang F."/>
            <person name="Lei H."/>
            <person name="Li X."/>
            <person name="Hu X."/>
            <person name="Liang C."/>
            <person name="Xu J."/>
            <person name="Wu Z."/>
            <person name="Yu X."/>
        </authorList>
    </citation>
    <scope>NUCLEOTIDE SEQUENCE</scope>
    <source>
        <strain>Henan</strain>
    </source>
</reference>
<reference evidence="1" key="1">
    <citation type="journal article" date="2011" name="Genome Biol.">
        <title>The draft genome of the carcinogenic human liver fluke Clonorchis sinensis.</title>
        <authorList>
            <person name="Wang X."/>
            <person name="Chen W."/>
            <person name="Huang Y."/>
            <person name="Sun J."/>
            <person name="Men J."/>
            <person name="Liu H."/>
            <person name="Luo F."/>
            <person name="Guo L."/>
            <person name="Lv X."/>
            <person name="Deng C."/>
            <person name="Zhou C."/>
            <person name="Fan Y."/>
            <person name="Li X."/>
            <person name="Huang L."/>
            <person name="Hu Y."/>
            <person name="Liang C."/>
            <person name="Hu X."/>
            <person name="Xu J."/>
            <person name="Yu X."/>
        </authorList>
    </citation>
    <scope>NUCLEOTIDE SEQUENCE [LARGE SCALE GENOMIC DNA]</scope>
    <source>
        <strain evidence="1">Henan</strain>
    </source>
</reference>
<dbReference type="Proteomes" id="UP000008909">
    <property type="component" value="Unassembled WGS sequence"/>
</dbReference>
<dbReference type="AlphaFoldDB" id="G7YQ39"/>
<accession>G7YQ39</accession>
<name>G7YQ39_CLOSI</name>
<organism evidence="1 2">
    <name type="scientific">Clonorchis sinensis</name>
    <name type="common">Chinese liver fluke</name>
    <dbReference type="NCBI Taxonomy" id="79923"/>
    <lineage>
        <taxon>Eukaryota</taxon>
        <taxon>Metazoa</taxon>
        <taxon>Spiralia</taxon>
        <taxon>Lophotrochozoa</taxon>
        <taxon>Platyhelminthes</taxon>
        <taxon>Trematoda</taxon>
        <taxon>Digenea</taxon>
        <taxon>Opisthorchiida</taxon>
        <taxon>Opisthorchiata</taxon>
        <taxon>Opisthorchiidae</taxon>
        <taxon>Clonorchis</taxon>
    </lineage>
</organism>